<dbReference type="EMBL" id="VIEB01000203">
    <property type="protein sequence ID" value="TQE01062.1"/>
    <property type="molecule type" value="Genomic_DNA"/>
</dbReference>
<evidence type="ECO:0000313" key="1">
    <source>
        <dbReference type="EMBL" id="TQE01062.1"/>
    </source>
</evidence>
<organism evidence="1 2">
    <name type="scientific">Malus baccata</name>
    <name type="common">Siberian crab apple</name>
    <name type="synonym">Pyrus baccata</name>
    <dbReference type="NCBI Taxonomy" id="106549"/>
    <lineage>
        <taxon>Eukaryota</taxon>
        <taxon>Viridiplantae</taxon>
        <taxon>Streptophyta</taxon>
        <taxon>Embryophyta</taxon>
        <taxon>Tracheophyta</taxon>
        <taxon>Spermatophyta</taxon>
        <taxon>Magnoliopsida</taxon>
        <taxon>eudicotyledons</taxon>
        <taxon>Gunneridae</taxon>
        <taxon>Pentapetalae</taxon>
        <taxon>rosids</taxon>
        <taxon>fabids</taxon>
        <taxon>Rosales</taxon>
        <taxon>Rosaceae</taxon>
        <taxon>Amygdaloideae</taxon>
        <taxon>Maleae</taxon>
        <taxon>Malus</taxon>
    </lineage>
</organism>
<accession>A0A540MQL4</accession>
<dbReference type="AlphaFoldDB" id="A0A540MQL4"/>
<comment type="caution">
    <text evidence="1">The sequence shown here is derived from an EMBL/GenBank/DDBJ whole genome shotgun (WGS) entry which is preliminary data.</text>
</comment>
<reference evidence="1 2" key="1">
    <citation type="journal article" date="2019" name="G3 (Bethesda)">
        <title>Sequencing of a Wild Apple (Malus baccata) Genome Unravels the Differences Between Cultivated and Wild Apple Species Regarding Disease Resistance and Cold Tolerance.</title>
        <authorList>
            <person name="Chen X."/>
        </authorList>
    </citation>
    <scope>NUCLEOTIDE SEQUENCE [LARGE SCALE GENOMIC DNA]</scope>
    <source>
        <strain evidence="2">cv. Shandingzi</strain>
        <tissue evidence="1">Leaves</tissue>
    </source>
</reference>
<evidence type="ECO:0000313" key="2">
    <source>
        <dbReference type="Proteomes" id="UP000315295"/>
    </source>
</evidence>
<proteinExistence type="predicted"/>
<gene>
    <name evidence="1" type="ORF">C1H46_013339</name>
</gene>
<keyword evidence="2" id="KW-1185">Reference proteome</keyword>
<sequence>MAANSRFPAETLDDIVRYYRNTCSMLPSAHDQLLLRPGEVHGGYDERVQGERNVSCGFGARWKPVNVRDIDGDEGSAIRVEIKNL</sequence>
<name>A0A540MQL4_MALBA</name>
<dbReference type="Proteomes" id="UP000315295">
    <property type="component" value="Unassembled WGS sequence"/>
</dbReference>
<protein>
    <submittedName>
        <fullName evidence="1">Uncharacterized protein</fullName>
    </submittedName>
</protein>